<protein>
    <submittedName>
        <fullName evidence="1">Uncharacterized protein</fullName>
    </submittedName>
</protein>
<reference evidence="1" key="2">
    <citation type="submission" date="2020-12" db="EMBL/GenBank/DDBJ databases">
        <authorList>
            <person name="Kanost M."/>
        </authorList>
    </citation>
    <scope>NUCLEOTIDE SEQUENCE</scope>
</reference>
<sequence length="124" mass="14032">MYFKKILESKQIYNTLLTSKGQAEGQLGYPLSSVCNCDGASLSSYWAPIQDSRLTEKKFNITLPNSGFEPKISERKLYRPSSKTTHTMAVKRIIISFINIQMTDTLISNTSITGNYKIYLYPCS</sequence>
<proteinExistence type="predicted"/>
<comment type="caution">
    <text evidence="1">The sequence shown here is derived from an EMBL/GenBank/DDBJ whole genome shotgun (WGS) entry which is preliminary data.</text>
</comment>
<accession>A0A921YJT4</accession>
<evidence type="ECO:0000313" key="2">
    <source>
        <dbReference type="Proteomes" id="UP000791440"/>
    </source>
</evidence>
<gene>
    <name evidence="1" type="ORF">O3G_MSEX001219</name>
</gene>
<reference evidence="1" key="1">
    <citation type="journal article" date="2016" name="Insect Biochem. Mol. Biol.">
        <title>Multifaceted biological insights from a draft genome sequence of the tobacco hornworm moth, Manduca sexta.</title>
        <authorList>
            <person name="Kanost M.R."/>
            <person name="Arrese E.L."/>
            <person name="Cao X."/>
            <person name="Chen Y.R."/>
            <person name="Chellapilla S."/>
            <person name="Goldsmith M.R."/>
            <person name="Grosse-Wilde E."/>
            <person name="Heckel D.G."/>
            <person name="Herndon N."/>
            <person name="Jiang H."/>
            <person name="Papanicolaou A."/>
            <person name="Qu J."/>
            <person name="Soulages J.L."/>
            <person name="Vogel H."/>
            <person name="Walters J."/>
            <person name="Waterhouse R.M."/>
            <person name="Ahn S.J."/>
            <person name="Almeida F.C."/>
            <person name="An C."/>
            <person name="Aqrawi P."/>
            <person name="Bretschneider A."/>
            <person name="Bryant W.B."/>
            <person name="Bucks S."/>
            <person name="Chao H."/>
            <person name="Chevignon G."/>
            <person name="Christen J.M."/>
            <person name="Clarke D.F."/>
            <person name="Dittmer N.T."/>
            <person name="Ferguson L.C.F."/>
            <person name="Garavelou S."/>
            <person name="Gordon K.H.J."/>
            <person name="Gunaratna R.T."/>
            <person name="Han Y."/>
            <person name="Hauser F."/>
            <person name="He Y."/>
            <person name="Heidel-Fischer H."/>
            <person name="Hirsh A."/>
            <person name="Hu Y."/>
            <person name="Jiang H."/>
            <person name="Kalra D."/>
            <person name="Klinner C."/>
            <person name="Konig C."/>
            <person name="Kovar C."/>
            <person name="Kroll A.R."/>
            <person name="Kuwar S.S."/>
            <person name="Lee S.L."/>
            <person name="Lehman R."/>
            <person name="Li K."/>
            <person name="Li Z."/>
            <person name="Liang H."/>
            <person name="Lovelace S."/>
            <person name="Lu Z."/>
            <person name="Mansfield J.H."/>
            <person name="McCulloch K.J."/>
            <person name="Mathew T."/>
            <person name="Morton B."/>
            <person name="Muzny D.M."/>
            <person name="Neunemann D."/>
            <person name="Ongeri F."/>
            <person name="Pauchet Y."/>
            <person name="Pu L.L."/>
            <person name="Pyrousis I."/>
            <person name="Rao X.J."/>
            <person name="Redding A."/>
            <person name="Roesel C."/>
            <person name="Sanchez-Gracia A."/>
            <person name="Schaack S."/>
            <person name="Shukla A."/>
            <person name="Tetreau G."/>
            <person name="Wang Y."/>
            <person name="Xiong G.H."/>
            <person name="Traut W."/>
            <person name="Walsh T.K."/>
            <person name="Worley K.C."/>
            <person name="Wu D."/>
            <person name="Wu W."/>
            <person name="Wu Y.Q."/>
            <person name="Zhang X."/>
            <person name="Zou Z."/>
            <person name="Zucker H."/>
            <person name="Briscoe A.D."/>
            <person name="Burmester T."/>
            <person name="Clem R.J."/>
            <person name="Feyereisen R."/>
            <person name="Grimmelikhuijzen C.J.P."/>
            <person name="Hamodrakas S.J."/>
            <person name="Hansson B.S."/>
            <person name="Huguet E."/>
            <person name="Jermiin L.S."/>
            <person name="Lan Q."/>
            <person name="Lehman H.K."/>
            <person name="Lorenzen M."/>
            <person name="Merzendorfer H."/>
            <person name="Michalopoulos I."/>
            <person name="Morton D.B."/>
            <person name="Muthukrishnan S."/>
            <person name="Oakeshott J.G."/>
            <person name="Palmer W."/>
            <person name="Park Y."/>
            <person name="Passarelli A.L."/>
            <person name="Rozas J."/>
            <person name="Schwartz L.M."/>
            <person name="Smith W."/>
            <person name="Southgate A."/>
            <person name="Vilcinskas A."/>
            <person name="Vogt R."/>
            <person name="Wang P."/>
            <person name="Werren J."/>
            <person name="Yu X.Q."/>
            <person name="Zhou J.J."/>
            <person name="Brown S.J."/>
            <person name="Scherer S.E."/>
            <person name="Richards S."/>
            <person name="Blissard G.W."/>
        </authorList>
    </citation>
    <scope>NUCLEOTIDE SEQUENCE</scope>
</reference>
<dbReference type="AlphaFoldDB" id="A0A921YJT4"/>
<organism evidence="1 2">
    <name type="scientific">Manduca sexta</name>
    <name type="common">Tobacco hawkmoth</name>
    <name type="synonym">Tobacco hornworm</name>
    <dbReference type="NCBI Taxonomy" id="7130"/>
    <lineage>
        <taxon>Eukaryota</taxon>
        <taxon>Metazoa</taxon>
        <taxon>Ecdysozoa</taxon>
        <taxon>Arthropoda</taxon>
        <taxon>Hexapoda</taxon>
        <taxon>Insecta</taxon>
        <taxon>Pterygota</taxon>
        <taxon>Neoptera</taxon>
        <taxon>Endopterygota</taxon>
        <taxon>Lepidoptera</taxon>
        <taxon>Glossata</taxon>
        <taxon>Ditrysia</taxon>
        <taxon>Bombycoidea</taxon>
        <taxon>Sphingidae</taxon>
        <taxon>Sphinginae</taxon>
        <taxon>Sphingini</taxon>
        <taxon>Manduca</taxon>
    </lineage>
</organism>
<name>A0A921YJT4_MANSE</name>
<evidence type="ECO:0000313" key="1">
    <source>
        <dbReference type="EMBL" id="KAG6440357.1"/>
    </source>
</evidence>
<dbReference type="Proteomes" id="UP000791440">
    <property type="component" value="Unassembled WGS sequence"/>
</dbReference>
<dbReference type="EMBL" id="JH668279">
    <property type="protein sequence ID" value="KAG6440357.1"/>
    <property type="molecule type" value="Genomic_DNA"/>
</dbReference>
<keyword evidence="2" id="KW-1185">Reference proteome</keyword>